<keyword evidence="3" id="KW-1185">Reference proteome</keyword>
<gene>
    <name evidence="2" type="ORF">FHU36_006687</name>
</gene>
<evidence type="ECO:0000313" key="3">
    <source>
        <dbReference type="Proteomes" id="UP000583800"/>
    </source>
</evidence>
<dbReference type="RefSeq" id="WP_246503025.1">
    <property type="nucleotide sequence ID" value="NZ_JACHJB010000003.1"/>
</dbReference>
<reference evidence="2 3" key="1">
    <citation type="submission" date="2020-08" db="EMBL/GenBank/DDBJ databases">
        <title>Sequencing the genomes of 1000 actinobacteria strains.</title>
        <authorList>
            <person name="Klenk H.-P."/>
        </authorList>
    </citation>
    <scope>NUCLEOTIDE SEQUENCE [LARGE SCALE GENOMIC DNA]</scope>
    <source>
        <strain evidence="2 3">DSM 45913</strain>
    </source>
</reference>
<sequence>MTIMRVMSVDQLLEAENQASGRGKPLRRPARDRLGVGSAAATRRASLRLPPRLPIEEWRRIGAQIGLISDASKWWLGDWLVYGQTEYPDRYLQAIERTSLDYQTLRNYAWVARKFDVGRRRPGLSVQHHVEVAALPEPDQDRWLTEAETHRWSRNELRRRIRGEAATETGRPGRTRAPAVSVKPSAEQRERWEEAATKVNRDLASWMVHVLDEAAGQDRPG</sequence>
<proteinExistence type="predicted"/>
<dbReference type="EMBL" id="JACHJB010000003">
    <property type="protein sequence ID" value="MBB6350115.1"/>
    <property type="molecule type" value="Genomic_DNA"/>
</dbReference>
<dbReference type="InterPro" id="IPR049735">
    <property type="entry name" value="NovE/LmbU-like"/>
</dbReference>
<protein>
    <submittedName>
        <fullName evidence="2">Uncharacterized protein</fullName>
    </submittedName>
</protein>
<dbReference type="NCBIfam" id="NF038070">
    <property type="entry name" value="LmbU_fam_TF"/>
    <property type="match status" value="1"/>
</dbReference>
<comment type="caution">
    <text evidence="2">The sequence shown here is derived from an EMBL/GenBank/DDBJ whole genome shotgun (WGS) entry which is preliminary data.</text>
</comment>
<name>A0A7X0C9R7_9ACTN</name>
<evidence type="ECO:0000256" key="1">
    <source>
        <dbReference type="SAM" id="MobiDB-lite"/>
    </source>
</evidence>
<dbReference type="AlphaFoldDB" id="A0A7X0C9R7"/>
<accession>A0A7X0C9R7</accession>
<organism evidence="2 3">
    <name type="scientific">Nonomuraea muscovyensis</name>
    <dbReference type="NCBI Taxonomy" id="1124761"/>
    <lineage>
        <taxon>Bacteria</taxon>
        <taxon>Bacillati</taxon>
        <taxon>Actinomycetota</taxon>
        <taxon>Actinomycetes</taxon>
        <taxon>Streptosporangiales</taxon>
        <taxon>Streptosporangiaceae</taxon>
        <taxon>Nonomuraea</taxon>
    </lineage>
</organism>
<dbReference type="Proteomes" id="UP000583800">
    <property type="component" value="Unassembled WGS sequence"/>
</dbReference>
<feature type="region of interest" description="Disordered" evidence="1">
    <location>
        <begin position="163"/>
        <end position="191"/>
    </location>
</feature>
<evidence type="ECO:0000313" key="2">
    <source>
        <dbReference type="EMBL" id="MBB6350115.1"/>
    </source>
</evidence>